<feature type="binding site" evidence="6">
    <location>
        <begin position="33"/>
        <end position="35"/>
    </location>
    <ligand>
        <name>S-adenosyl-L-methionine</name>
        <dbReference type="ChEBI" id="CHEBI:59789"/>
    </ligand>
</feature>
<feature type="binding site" evidence="6">
    <location>
        <position position="53"/>
    </location>
    <ligand>
        <name>S-adenosyl-L-methionine</name>
        <dbReference type="ChEBI" id="CHEBI:59789"/>
    </ligand>
</feature>
<comment type="catalytic activity">
    <reaction evidence="6">
        <text>cytidine(1402) in 16S rRNA + S-adenosyl-L-methionine = N(4)-methylcytidine(1402) in 16S rRNA + S-adenosyl-L-homocysteine + H(+)</text>
        <dbReference type="Rhea" id="RHEA:42928"/>
        <dbReference type="Rhea" id="RHEA-COMP:10286"/>
        <dbReference type="Rhea" id="RHEA-COMP:10287"/>
        <dbReference type="ChEBI" id="CHEBI:15378"/>
        <dbReference type="ChEBI" id="CHEBI:57856"/>
        <dbReference type="ChEBI" id="CHEBI:59789"/>
        <dbReference type="ChEBI" id="CHEBI:74506"/>
        <dbReference type="ChEBI" id="CHEBI:82748"/>
        <dbReference type="EC" id="2.1.1.199"/>
    </reaction>
</comment>
<evidence type="ECO:0000256" key="5">
    <source>
        <dbReference type="ARBA" id="ARBA00022691"/>
    </source>
</evidence>
<organism evidence="7">
    <name type="scientific">uncultured Desulfobacterium sp</name>
    <dbReference type="NCBI Taxonomy" id="201089"/>
    <lineage>
        <taxon>Bacteria</taxon>
        <taxon>Pseudomonadati</taxon>
        <taxon>Thermodesulfobacteriota</taxon>
        <taxon>Desulfobacteria</taxon>
        <taxon>Desulfobacterales</taxon>
        <taxon>Desulfobacteriaceae</taxon>
        <taxon>Desulfobacterium</taxon>
        <taxon>environmental samples</taxon>
    </lineage>
</organism>
<keyword evidence="5 6" id="KW-0949">S-adenosyl-L-methionine</keyword>
<feature type="binding site" evidence="6">
    <location>
        <position position="108"/>
    </location>
    <ligand>
        <name>S-adenosyl-L-methionine</name>
        <dbReference type="ChEBI" id="CHEBI:59789"/>
    </ligand>
</feature>
<keyword evidence="6" id="KW-0963">Cytoplasm</keyword>
<feature type="binding site" evidence="6">
    <location>
        <position position="80"/>
    </location>
    <ligand>
        <name>S-adenosyl-L-methionine</name>
        <dbReference type="ChEBI" id="CHEBI:59789"/>
    </ligand>
</feature>
<dbReference type="InterPro" id="IPR023397">
    <property type="entry name" value="SAM-dep_MeTrfase_MraW_recog"/>
</dbReference>
<gene>
    <name evidence="7" type="primary">mraW</name>
    <name evidence="6" type="synonym">rsmH</name>
    <name evidence="7" type="ORF">PITCH_A1910024</name>
</gene>
<evidence type="ECO:0000256" key="3">
    <source>
        <dbReference type="ARBA" id="ARBA00022603"/>
    </source>
</evidence>
<dbReference type="PIRSF" id="PIRSF004486">
    <property type="entry name" value="MraW"/>
    <property type="match status" value="1"/>
</dbReference>
<dbReference type="Pfam" id="PF01795">
    <property type="entry name" value="Methyltransf_5"/>
    <property type="match status" value="1"/>
</dbReference>
<dbReference type="CDD" id="cd02440">
    <property type="entry name" value="AdoMet_MTases"/>
    <property type="match status" value="1"/>
</dbReference>
<proteinExistence type="inferred from homology"/>
<name>A0A445MVY0_9BACT</name>
<dbReference type="GO" id="GO:0005737">
    <property type="term" value="C:cytoplasm"/>
    <property type="evidence" value="ECO:0007669"/>
    <property type="project" value="UniProtKB-SubCell"/>
</dbReference>
<dbReference type="NCBIfam" id="TIGR00006">
    <property type="entry name" value="16S rRNA (cytosine(1402)-N(4))-methyltransferase RsmH"/>
    <property type="match status" value="1"/>
</dbReference>
<dbReference type="PANTHER" id="PTHR11265:SF0">
    <property type="entry name" value="12S RRNA N4-METHYLCYTIDINE METHYLTRANSFERASE"/>
    <property type="match status" value="1"/>
</dbReference>
<comment type="function">
    <text evidence="6">Specifically methylates the N4 position of cytidine in position 1402 (C1402) of 16S rRNA.</text>
</comment>
<dbReference type="HAMAP" id="MF_01007">
    <property type="entry name" value="16SrRNA_methyltr_H"/>
    <property type="match status" value="1"/>
</dbReference>
<dbReference type="EC" id="2.1.1.199" evidence="6"/>
<evidence type="ECO:0000256" key="6">
    <source>
        <dbReference type="HAMAP-Rule" id="MF_01007"/>
    </source>
</evidence>
<keyword evidence="2 6" id="KW-0698">rRNA processing</keyword>
<dbReference type="GO" id="GO:0070475">
    <property type="term" value="P:rRNA base methylation"/>
    <property type="evidence" value="ECO:0007669"/>
    <property type="project" value="UniProtKB-UniRule"/>
</dbReference>
<keyword evidence="4 6" id="KW-0808">Transferase</keyword>
<sequence length="312" mass="34959">MKYPHQPVLVHEVVKYLLHSPCGTFVDGTVGTGGHSLAVAKAMDEKGRLICLDRDPDAVNLSRERLAFLGKDITVIKANYSDLDTVLDELHIKALDGVLLDLGMSSQQLDNSGRGFSFTRDEILDMRMDPDDELTAYDLVNILPQQDLERILRDYGEEKRARLIARAIAAARSENPIKTSSQLARIIKSTFPPHADANKHPATRSFQALRIAINKELHNLETFLRKIPQLMAAGGRLVILSYHSLEDRIVKQTMANWEKGCECPPDFPRCVCGKVVLFRRLFKKGIRPGALEIKINPRARSAVLRAAERMLS</sequence>
<accession>A0A445MVY0</accession>
<dbReference type="Gene3D" id="1.10.150.170">
    <property type="entry name" value="Putative methyltransferase TM0872, insert domain"/>
    <property type="match status" value="1"/>
</dbReference>
<dbReference type="Gene3D" id="3.40.50.150">
    <property type="entry name" value="Vaccinia Virus protein VP39"/>
    <property type="match status" value="1"/>
</dbReference>
<dbReference type="SUPFAM" id="SSF53335">
    <property type="entry name" value="S-adenosyl-L-methionine-dependent methyltransferases"/>
    <property type="match status" value="1"/>
</dbReference>
<evidence type="ECO:0000256" key="2">
    <source>
        <dbReference type="ARBA" id="ARBA00022552"/>
    </source>
</evidence>
<evidence type="ECO:0000256" key="4">
    <source>
        <dbReference type="ARBA" id="ARBA00022679"/>
    </source>
</evidence>
<evidence type="ECO:0000256" key="1">
    <source>
        <dbReference type="ARBA" id="ARBA00010396"/>
    </source>
</evidence>
<reference evidence="7" key="1">
    <citation type="submission" date="2018-01" db="EMBL/GenBank/DDBJ databases">
        <authorList>
            <person name="Regsiter A."/>
            <person name="William W."/>
        </authorList>
    </citation>
    <scope>NUCLEOTIDE SEQUENCE</scope>
    <source>
        <strain evidence="7">TRIP AH-1</strain>
    </source>
</reference>
<dbReference type="PANTHER" id="PTHR11265">
    <property type="entry name" value="S-ADENOSYL-METHYLTRANSFERASE MRAW"/>
    <property type="match status" value="1"/>
</dbReference>
<feature type="binding site" evidence="6">
    <location>
        <position position="101"/>
    </location>
    <ligand>
        <name>S-adenosyl-L-methionine</name>
        <dbReference type="ChEBI" id="CHEBI:59789"/>
    </ligand>
</feature>
<comment type="similarity">
    <text evidence="1 6">Belongs to the methyltransferase superfamily. RsmH family.</text>
</comment>
<dbReference type="InterPro" id="IPR002903">
    <property type="entry name" value="RsmH"/>
</dbReference>
<protein>
    <recommendedName>
        <fullName evidence="6">Ribosomal RNA small subunit methyltransferase H</fullName>
        <ecNumber evidence="6">2.1.1.199</ecNumber>
    </recommendedName>
    <alternativeName>
        <fullName evidence="6">16S rRNA m(4)C1402 methyltransferase</fullName>
    </alternativeName>
    <alternativeName>
        <fullName evidence="6">rRNA (cytosine-N(4)-)-methyltransferase RsmH</fullName>
    </alternativeName>
</protein>
<dbReference type="InterPro" id="IPR029063">
    <property type="entry name" value="SAM-dependent_MTases_sf"/>
</dbReference>
<comment type="subcellular location">
    <subcellularLocation>
        <location evidence="6">Cytoplasm</location>
    </subcellularLocation>
</comment>
<keyword evidence="3 6" id="KW-0489">Methyltransferase</keyword>
<evidence type="ECO:0000313" key="7">
    <source>
        <dbReference type="EMBL" id="SPD73618.1"/>
    </source>
</evidence>
<dbReference type="GO" id="GO:0071424">
    <property type="term" value="F:rRNA (cytosine-N4-)-methyltransferase activity"/>
    <property type="evidence" value="ECO:0007669"/>
    <property type="project" value="UniProtKB-UniRule"/>
</dbReference>
<dbReference type="SUPFAM" id="SSF81799">
    <property type="entry name" value="Putative methyltransferase TM0872, insert domain"/>
    <property type="match status" value="1"/>
</dbReference>
<dbReference type="AlphaFoldDB" id="A0A445MVY0"/>
<dbReference type="EMBL" id="OJIN01000103">
    <property type="protein sequence ID" value="SPD73618.1"/>
    <property type="molecule type" value="Genomic_DNA"/>
</dbReference>